<feature type="region of interest" description="Disordered" evidence="1">
    <location>
        <begin position="35"/>
        <end position="91"/>
    </location>
</feature>
<dbReference type="AlphaFoldDB" id="A0AAV5AKR0"/>
<keyword evidence="3" id="KW-1185">Reference proteome</keyword>
<evidence type="ECO:0000313" key="2">
    <source>
        <dbReference type="EMBL" id="GJJ15209.1"/>
    </source>
</evidence>
<name>A0AAV5AKR0_9AGAM</name>
<accession>A0AAV5AKR0</accession>
<evidence type="ECO:0000256" key="1">
    <source>
        <dbReference type="SAM" id="MobiDB-lite"/>
    </source>
</evidence>
<dbReference type="EMBL" id="BPWL01000010">
    <property type="protein sequence ID" value="GJJ15209.1"/>
    <property type="molecule type" value="Genomic_DNA"/>
</dbReference>
<proteinExistence type="predicted"/>
<protein>
    <submittedName>
        <fullName evidence="2">Uncharacterized protein</fullName>
    </submittedName>
</protein>
<organism evidence="2 3">
    <name type="scientific">Clathrus columnatus</name>
    <dbReference type="NCBI Taxonomy" id="1419009"/>
    <lineage>
        <taxon>Eukaryota</taxon>
        <taxon>Fungi</taxon>
        <taxon>Dikarya</taxon>
        <taxon>Basidiomycota</taxon>
        <taxon>Agaricomycotina</taxon>
        <taxon>Agaricomycetes</taxon>
        <taxon>Phallomycetidae</taxon>
        <taxon>Phallales</taxon>
        <taxon>Clathraceae</taxon>
        <taxon>Clathrus</taxon>
    </lineage>
</organism>
<comment type="caution">
    <text evidence="2">The sequence shown here is derived from an EMBL/GenBank/DDBJ whole genome shotgun (WGS) entry which is preliminary data.</text>
</comment>
<dbReference type="Proteomes" id="UP001050691">
    <property type="component" value="Unassembled WGS sequence"/>
</dbReference>
<sequence>MSRPQHSSAKIEEVDDVDADILCPIPVPETHYHLTQSSIHSEPGDQAEFVAGVSGGDPGDDDDANRPDPALPHDNQPQGGGSGPPNPPGDLDIVRAGDLQEALNNIAAILESQQSIQTQQIAKCIKAKEPKTFNGTSLENTLEYFQPFLEFGDEAIDEFEFFHNWGNFVRVLTNAFGMIAPEDNAETALMDLTFGENGRAMSYFILFAKYAAWTTFDDRTL</sequence>
<evidence type="ECO:0000313" key="3">
    <source>
        <dbReference type="Proteomes" id="UP001050691"/>
    </source>
</evidence>
<gene>
    <name evidence="2" type="ORF">Clacol_009485</name>
</gene>
<reference evidence="2" key="1">
    <citation type="submission" date="2021-10" db="EMBL/GenBank/DDBJ databases">
        <title>De novo Genome Assembly of Clathrus columnatus (Basidiomycota, Fungi) Using Illumina and Nanopore Sequence Data.</title>
        <authorList>
            <person name="Ogiso-Tanaka E."/>
            <person name="Itagaki H."/>
            <person name="Hosoya T."/>
            <person name="Hosaka K."/>
        </authorList>
    </citation>
    <scope>NUCLEOTIDE SEQUENCE</scope>
    <source>
        <strain evidence="2">MO-923</strain>
    </source>
</reference>